<dbReference type="Proteomes" id="UP000321234">
    <property type="component" value="Unassembled WGS sequence"/>
</dbReference>
<keyword evidence="2" id="KW-1003">Cell membrane</keyword>
<dbReference type="EMBL" id="VKAC01000004">
    <property type="protein sequence ID" value="TXR56725.1"/>
    <property type="molecule type" value="Genomic_DNA"/>
</dbReference>
<dbReference type="InterPro" id="IPR036259">
    <property type="entry name" value="MFS_trans_sf"/>
</dbReference>
<evidence type="ECO:0000313" key="10">
    <source>
        <dbReference type="Proteomes" id="UP000321234"/>
    </source>
</evidence>
<feature type="region of interest" description="Disordered" evidence="6">
    <location>
        <begin position="1"/>
        <end position="48"/>
    </location>
</feature>
<reference evidence="9 10" key="1">
    <citation type="submission" date="2019-07" db="EMBL/GenBank/DDBJ databases">
        <title>Quadrisphaera sp. strain DD2A genome sequencing and assembly.</title>
        <authorList>
            <person name="Kim I."/>
        </authorList>
    </citation>
    <scope>NUCLEOTIDE SEQUENCE [LARGE SCALE GENOMIC DNA]</scope>
    <source>
        <strain evidence="9 10">DD2A</strain>
    </source>
</reference>
<evidence type="ECO:0000256" key="2">
    <source>
        <dbReference type="ARBA" id="ARBA00022475"/>
    </source>
</evidence>
<dbReference type="GO" id="GO:0005886">
    <property type="term" value="C:plasma membrane"/>
    <property type="evidence" value="ECO:0007669"/>
    <property type="project" value="UniProtKB-SubCell"/>
</dbReference>
<feature type="compositionally biased region" description="Basic and acidic residues" evidence="6">
    <location>
        <begin position="19"/>
        <end position="29"/>
    </location>
</feature>
<feature type="transmembrane region" description="Helical" evidence="7">
    <location>
        <begin position="54"/>
        <end position="76"/>
    </location>
</feature>
<evidence type="ECO:0000256" key="6">
    <source>
        <dbReference type="SAM" id="MobiDB-lite"/>
    </source>
</evidence>
<comment type="caution">
    <text evidence="9">The sequence shown here is derived from an EMBL/GenBank/DDBJ whole genome shotgun (WGS) entry which is preliminary data.</text>
</comment>
<dbReference type="InterPro" id="IPR011701">
    <property type="entry name" value="MFS"/>
</dbReference>
<feature type="transmembrane region" description="Helical" evidence="7">
    <location>
        <begin position="249"/>
        <end position="271"/>
    </location>
</feature>
<gene>
    <name evidence="9" type="ORF">FMM08_08250</name>
</gene>
<comment type="subcellular location">
    <subcellularLocation>
        <location evidence="1">Cell membrane</location>
        <topology evidence="1">Multi-pass membrane protein</topology>
    </subcellularLocation>
</comment>
<evidence type="ECO:0000256" key="4">
    <source>
        <dbReference type="ARBA" id="ARBA00022989"/>
    </source>
</evidence>
<dbReference type="InterPro" id="IPR050189">
    <property type="entry name" value="MFS_Efflux_Transporters"/>
</dbReference>
<feature type="transmembrane region" description="Helical" evidence="7">
    <location>
        <begin position="177"/>
        <end position="199"/>
    </location>
</feature>
<dbReference type="SUPFAM" id="SSF103473">
    <property type="entry name" value="MFS general substrate transporter"/>
    <property type="match status" value="1"/>
</dbReference>
<feature type="transmembrane region" description="Helical" evidence="7">
    <location>
        <begin position="378"/>
        <end position="399"/>
    </location>
</feature>
<dbReference type="Gene3D" id="1.20.1250.20">
    <property type="entry name" value="MFS general substrate transporter like domains"/>
    <property type="match status" value="2"/>
</dbReference>
<feature type="domain" description="Major facilitator superfamily (MFS) profile" evidence="8">
    <location>
        <begin position="53"/>
        <end position="427"/>
    </location>
</feature>
<sequence>MAAGRQRSRPDPLPAGLHADQHARPEAAHAVDAPQHAPSSSEGPPAAARPGPALLALAIGAFAIGSTEFLMMGLLPQVAADLRVSVPAVGYAISAYALGVVAGAPTLTALSTRFPHQRVLTGLMALFVLGHAVTALAPGYDGLLVGRFVTGLSHGSFFGVAAVVASRLAAPGKAASAISRVFTGLTVAQVLGVPFGTLLGQHLGWRWAFAAIGLLGVATALAVLRWVPLRRDTATPLRQEMADLARPQVLLTLAATAIGTGGLFAVYSYVAPILTDVAGFSAGAVAWVLVVYGLGTVAGTLLGGRTADRFPEAAVVLGLLGLGLSCLLLLVLSGSPAGALVGLVVFAVLAFFVGPALMNRTISVAPGSGLMASAFNQAAFNAANALGAAAGAQVLAAGFGLRATMVVGAGLAVTGSAVALVAVLLLHGAPQPAARIAELARARAARRAVEHEPSLVLEALRLAGEAGATSCVAAVRLADPSSRD</sequence>
<feature type="transmembrane region" description="Helical" evidence="7">
    <location>
        <begin position="119"/>
        <end position="138"/>
    </location>
</feature>
<dbReference type="AlphaFoldDB" id="A0A5C8ZFB3"/>
<proteinExistence type="predicted"/>
<protein>
    <submittedName>
        <fullName evidence="9">MFS transporter</fullName>
    </submittedName>
</protein>
<feature type="transmembrane region" description="Helical" evidence="7">
    <location>
        <begin position="205"/>
        <end position="228"/>
    </location>
</feature>
<feature type="transmembrane region" description="Helical" evidence="7">
    <location>
        <begin position="144"/>
        <end position="165"/>
    </location>
</feature>
<organism evidence="9 10">
    <name type="scientific">Quadrisphaera setariae</name>
    <dbReference type="NCBI Taxonomy" id="2593304"/>
    <lineage>
        <taxon>Bacteria</taxon>
        <taxon>Bacillati</taxon>
        <taxon>Actinomycetota</taxon>
        <taxon>Actinomycetes</taxon>
        <taxon>Kineosporiales</taxon>
        <taxon>Kineosporiaceae</taxon>
        <taxon>Quadrisphaera</taxon>
    </lineage>
</organism>
<evidence type="ECO:0000313" key="9">
    <source>
        <dbReference type="EMBL" id="TXR56725.1"/>
    </source>
</evidence>
<dbReference type="GO" id="GO:0022857">
    <property type="term" value="F:transmembrane transporter activity"/>
    <property type="evidence" value="ECO:0007669"/>
    <property type="project" value="InterPro"/>
</dbReference>
<dbReference type="PANTHER" id="PTHR43124:SF3">
    <property type="entry name" value="CHLORAMPHENICOL EFFLUX PUMP RV0191"/>
    <property type="match status" value="1"/>
</dbReference>
<feature type="transmembrane region" description="Helical" evidence="7">
    <location>
        <begin position="405"/>
        <end position="426"/>
    </location>
</feature>
<keyword evidence="5 7" id="KW-0472">Membrane</keyword>
<evidence type="ECO:0000259" key="8">
    <source>
        <dbReference type="PROSITE" id="PS50850"/>
    </source>
</evidence>
<feature type="transmembrane region" description="Helical" evidence="7">
    <location>
        <begin position="88"/>
        <end position="107"/>
    </location>
</feature>
<feature type="transmembrane region" description="Helical" evidence="7">
    <location>
        <begin position="338"/>
        <end position="357"/>
    </location>
</feature>
<keyword evidence="3 7" id="KW-0812">Transmembrane</keyword>
<feature type="compositionally biased region" description="Low complexity" evidence="6">
    <location>
        <begin position="37"/>
        <end position="48"/>
    </location>
</feature>
<evidence type="ECO:0000256" key="7">
    <source>
        <dbReference type="SAM" id="Phobius"/>
    </source>
</evidence>
<dbReference type="PANTHER" id="PTHR43124">
    <property type="entry name" value="PURINE EFFLUX PUMP PBUE"/>
    <property type="match status" value="1"/>
</dbReference>
<keyword evidence="10" id="KW-1185">Reference proteome</keyword>
<evidence type="ECO:0000256" key="3">
    <source>
        <dbReference type="ARBA" id="ARBA00022692"/>
    </source>
</evidence>
<feature type="transmembrane region" description="Helical" evidence="7">
    <location>
        <begin position="314"/>
        <end position="332"/>
    </location>
</feature>
<evidence type="ECO:0000256" key="1">
    <source>
        <dbReference type="ARBA" id="ARBA00004651"/>
    </source>
</evidence>
<dbReference type="RefSeq" id="WP_147925854.1">
    <property type="nucleotide sequence ID" value="NZ_VKAC01000004.1"/>
</dbReference>
<dbReference type="OrthoDB" id="9814237at2"/>
<evidence type="ECO:0000256" key="5">
    <source>
        <dbReference type="ARBA" id="ARBA00023136"/>
    </source>
</evidence>
<dbReference type="PROSITE" id="PS50850">
    <property type="entry name" value="MFS"/>
    <property type="match status" value="1"/>
</dbReference>
<dbReference type="Pfam" id="PF07690">
    <property type="entry name" value="MFS_1"/>
    <property type="match status" value="1"/>
</dbReference>
<feature type="transmembrane region" description="Helical" evidence="7">
    <location>
        <begin position="277"/>
        <end position="302"/>
    </location>
</feature>
<dbReference type="InterPro" id="IPR020846">
    <property type="entry name" value="MFS_dom"/>
</dbReference>
<name>A0A5C8ZFB3_9ACTN</name>
<accession>A0A5C8ZFB3</accession>
<keyword evidence="4 7" id="KW-1133">Transmembrane helix</keyword>
<dbReference type="CDD" id="cd17324">
    <property type="entry name" value="MFS_NepI_like"/>
    <property type="match status" value="1"/>
</dbReference>